<evidence type="ECO:0000313" key="1">
    <source>
        <dbReference type="EMBL" id="GGO18961.1"/>
    </source>
</evidence>
<name>A0A8H9LBE0_9ACTN</name>
<proteinExistence type="predicted"/>
<evidence type="ECO:0000313" key="2">
    <source>
        <dbReference type="Proteomes" id="UP000653480"/>
    </source>
</evidence>
<dbReference type="Proteomes" id="UP000653480">
    <property type="component" value="Unassembled WGS sequence"/>
</dbReference>
<organism evidence="1 2">
    <name type="scientific">Microbispora bryophytorum</name>
    <dbReference type="NCBI Taxonomy" id="1460882"/>
    <lineage>
        <taxon>Bacteria</taxon>
        <taxon>Bacillati</taxon>
        <taxon>Actinomycetota</taxon>
        <taxon>Actinomycetes</taxon>
        <taxon>Streptosporangiales</taxon>
        <taxon>Streptosporangiaceae</taxon>
        <taxon>Microbispora</taxon>
    </lineage>
</organism>
<protein>
    <submittedName>
        <fullName evidence="1">Uncharacterized protein</fullName>
    </submittedName>
</protein>
<reference evidence="1" key="2">
    <citation type="submission" date="2020-09" db="EMBL/GenBank/DDBJ databases">
        <authorList>
            <person name="Sun Q."/>
            <person name="Zhou Y."/>
        </authorList>
    </citation>
    <scope>NUCLEOTIDE SEQUENCE</scope>
    <source>
        <strain evidence="1">CGMCC 4.7138</strain>
    </source>
</reference>
<gene>
    <name evidence="1" type="ORF">GCM10011574_44060</name>
</gene>
<dbReference type="AlphaFoldDB" id="A0A8H9LBE0"/>
<reference evidence="1" key="1">
    <citation type="journal article" date="2014" name="Int. J. Syst. Evol. Microbiol.">
        <title>Complete genome sequence of Corynebacterium casei LMG S-19264T (=DSM 44701T), isolated from a smear-ripened cheese.</title>
        <authorList>
            <consortium name="US DOE Joint Genome Institute (JGI-PGF)"/>
            <person name="Walter F."/>
            <person name="Albersmeier A."/>
            <person name="Kalinowski J."/>
            <person name="Ruckert C."/>
        </authorList>
    </citation>
    <scope>NUCLEOTIDE SEQUENCE</scope>
    <source>
        <strain evidence="1">CGMCC 4.7138</strain>
    </source>
</reference>
<sequence length="87" mass="9536">MRIEMATLLAADGRDWRQADADVVLTILSLVATPADGIEHIRSRHAGNRIEVVVFQADEFASGDPGIVQELISRAENLLAALERRRG</sequence>
<keyword evidence="2" id="KW-1185">Reference proteome</keyword>
<accession>A0A8H9LBE0</accession>
<comment type="caution">
    <text evidence="1">The sequence shown here is derived from an EMBL/GenBank/DDBJ whole genome shotgun (WGS) entry which is preliminary data.</text>
</comment>
<dbReference type="EMBL" id="BMMN01000007">
    <property type="protein sequence ID" value="GGO18961.1"/>
    <property type="molecule type" value="Genomic_DNA"/>
</dbReference>